<keyword evidence="1" id="KW-1003">Cell membrane</keyword>
<dbReference type="Proteomes" id="UP000244948">
    <property type="component" value="Unassembled WGS sequence"/>
</dbReference>
<reference evidence="7 8" key="1">
    <citation type="journal article" date="2018" name="Genome Announc.">
        <title>Ignatzschineria cameli sp. nov., isolated from necrotic foot tissue of dromedaries (Camelus dromedarius) and associated maggots (Wohlfahrtia species) in Dubai.</title>
        <authorList>
            <person name="Tsang C.C."/>
            <person name="Tang J.Y."/>
            <person name="Fong J.Y."/>
            <person name="Kinne J."/>
            <person name="Lee H.H."/>
            <person name="Joseph M."/>
            <person name="Jose S."/>
            <person name="Schuster R.K."/>
            <person name="Tang Y."/>
            <person name="Sivakumar S."/>
            <person name="Chen J.H."/>
            <person name="Teng J.L."/>
            <person name="Lau S.K."/>
            <person name="Wernery U."/>
            <person name="Woo P.C."/>
        </authorList>
    </citation>
    <scope>NUCLEOTIDE SEQUENCE [LARGE SCALE GENOMIC DNA]</scope>
    <source>
        <strain evidence="7 8">KCTC 22643</strain>
    </source>
</reference>
<accession>A0A2U2AMR4</accession>
<proteinExistence type="predicted"/>
<keyword evidence="4 5" id="KW-0472">Membrane</keyword>
<feature type="transmembrane region" description="Helical" evidence="5">
    <location>
        <begin position="7"/>
        <end position="26"/>
    </location>
</feature>
<feature type="transmembrane region" description="Helical" evidence="5">
    <location>
        <begin position="46"/>
        <end position="69"/>
    </location>
</feature>
<dbReference type="InterPro" id="IPR010445">
    <property type="entry name" value="LapA_dom"/>
</dbReference>
<keyword evidence="8" id="KW-1185">Reference proteome</keyword>
<gene>
    <name evidence="7" type="ORF">DC082_02530</name>
</gene>
<evidence type="ECO:0000313" key="8">
    <source>
        <dbReference type="Proteomes" id="UP000244948"/>
    </source>
</evidence>
<keyword evidence="2 5" id="KW-0812">Transmembrane</keyword>
<evidence type="ECO:0000256" key="4">
    <source>
        <dbReference type="ARBA" id="ARBA00023136"/>
    </source>
</evidence>
<evidence type="ECO:0000259" key="6">
    <source>
        <dbReference type="Pfam" id="PF06305"/>
    </source>
</evidence>
<name>A0A2U2AMR4_9GAMM</name>
<evidence type="ECO:0000256" key="1">
    <source>
        <dbReference type="ARBA" id="ARBA00022475"/>
    </source>
</evidence>
<evidence type="ECO:0000256" key="5">
    <source>
        <dbReference type="SAM" id="Phobius"/>
    </source>
</evidence>
<dbReference type="GO" id="GO:0005886">
    <property type="term" value="C:plasma membrane"/>
    <property type="evidence" value="ECO:0007669"/>
    <property type="project" value="InterPro"/>
</dbReference>
<evidence type="ECO:0000313" key="7">
    <source>
        <dbReference type="EMBL" id="PWD84437.1"/>
    </source>
</evidence>
<evidence type="ECO:0000256" key="3">
    <source>
        <dbReference type="ARBA" id="ARBA00022989"/>
    </source>
</evidence>
<dbReference type="RefSeq" id="WP_094567172.1">
    <property type="nucleotide sequence ID" value="NZ_BMXZ01000001.1"/>
</dbReference>
<protein>
    <submittedName>
        <fullName evidence="7">DUF1049 domain-containing protein</fullName>
    </submittedName>
</protein>
<dbReference type="AlphaFoldDB" id="A0A2U2AMR4"/>
<sequence>MKRIYFWLKLAIWLLIFAVMFIIFYVNRHSDVTFNYLLGEATINTSLFICIVFIVGAIFTIAVLALLNVSRLFQHLSLKSSVKKLERENAELKRKTHVL</sequence>
<keyword evidence="3 5" id="KW-1133">Transmembrane helix</keyword>
<comment type="caution">
    <text evidence="7">The sequence shown here is derived from an EMBL/GenBank/DDBJ whole genome shotgun (WGS) entry which is preliminary data.</text>
</comment>
<dbReference type="EMBL" id="QEWR01000002">
    <property type="protein sequence ID" value="PWD84437.1"/>
    <property type="molecule type" value="Genomic_DNA"/>
</dbReference>
<dbReference type="Pfam" id="PF06305">
    <property type="entry name" value="LapA_dom"/>
    <property type="match status" value="1"/>
</dbReference>
<organism evidence="7 8">
    <name type="scientific">Ignatzschineria indica</name>
    <dbReference type="NCBI Taxonomy" id="472583"/>
    <lineage>
        <taxon>Bacteria</taxon>
        <taxon>Pseudomonadati</taxon>
        <taxon>Pseudomonadota</taxon>
        <taxon>Gammaproteobacteria</taxon>
        <taxon>Cardiobacteriales</taxon>
        <taxon>Ignatzschineriaceae</taxon>
        <taxon>Ignatzschineria</taxon>
    </lineage>
</organism>
<feature type="domain" description="Lipopolysaccharide assembly protein A" evidence="6">
    <location>
        <begin position="31"/>
        <end position="89"/>
    </location>
</feature>
<evidence type="ECO:0000256" key="2">
    <source>
        <dbReference type="ARBA" id="ARBA00022692"/>
    </source>
</evidence>